<dbReference type="AlphaFoldDB" id="A0A7J5B1J3"/>
<dbReference type="EMBL" id="WBJX01000003">
    <property type="protein sequence ID" value="KAB1637784.1"/>
    <property type="molecule type" value="Genomic_DNA"/>
</dbReference>
<name>A0A7J5B1J3_9MICO</name>
<dbReference type="InterPro" id="IPR001623">
    <property type="entry name" value="DnaJ_domain"/>
</dbReference>
<feature type="transmembrane region" description="Helical" evidence="2">
    <location>
        <begin position="216"/>
        <end position="233"/>
    </location>
</feature>
<dbReference type="PROSITE" id="PS50076">
    <property type="entry name" value="DNAJ_2"/>
    <property type="match status" value="1"/>
</dbReference>
<dbReference type="OrthoDB" id="5242140at2"/>
<keyword evidence="5" id="KW-1185">Reference proteome</keyword>
<dbReference type="CDD" id="cd06257">
    <property type="entry name" value="DnaJ"/>
    <property type="match status" value="1"/>
</dbReference>
<evidence type="ECO:0000256" key="2">
    <source>
        <dbReference type="SAM" id="Phobius"/>
    </source>
</evidence>
<sequence>MSGRKHVFTEDLYLVLGVSRSASFEEIRRVGRARQRESHPDLGGSSDDFVRVRLAVEVLTEESTRQEHDAWLSGGGSRRVRSQQRTQWAPTSRRSAGGGGRFRTPPRSGATKESATSAPRRSAHAEPATRDAPPPARIPAQSFDVRRMAWFRTRWPEHPVYWPPAVAATRPFTRRELTAVSVHAAIVIVGALLLVLDVSFARLTVPTFGPGIEPTMWPAVLLYVGLSAAWLALRLRVRANRWALAMWLATLVIAIAASVLSATLGVMSLFATTAGMQNPAFASLLVQAAIYLAAAVSGYFAWSGLAQRRVAVTRERLLVQLANESAPPAGGGRRVWGEPGQTAMDAGGTAGGTNPMRAFLAQRSVGEPLAQLLRIPGVRVVHGLRVPGQNAGSIAHAIVSGRRVALVDDELWAPGTYGISRDGELTHNGVAFSSPAAEFPHAVERFHELFGEMSEVRGWMTVVAEREGPLEVDNALTWQRVRLATTESLLREVGDWLAGDGNRVDRLLLRDLIAHKR</sequence>
<comment type="caution">
    <text evidence="4">The sequence shown here is derived from an EMBL/GenBank/DDBJ whole genome shotgun (WGS) entry which is preliminary data.</text>
</comment>
<dbReference type="SMART" id="SM00271">
    <property type="entry name" value="DnaJ"/>
    <property type="match status" value="1"/>
</dbReference>
<feature type="transmembrane region" description="Helical" evidence="2">
    <location>
        <begin position="245"/>
        <end position="269"/>
    </location>
</feature>
<feature type="domain" description="J" evidence="3">
    <location>
        <begin position="11"/>
        <end position="72"/>
    </location>
</feature>
<gene>
    <name evidence="4" type="ORF">F8O03_11350</name>
</gene>
<feature type="region of interest" description="Disordered" evidence="1">
    <location>
        <begin position="64"/>
        <end position="138"/>
    </location>
</feature>
<dbReference type="Proteomes" id="UP000490386">
    <property type="component" value="Unassembled WGS sequence"/>
</dbReference>
<accession>A0A7J5B1J3</accession>
<evidence type="ECO:0000313" key="5">
    <source>
        <dbReference type="Proteomes" id="UP000490386"/>
    </source>
</evidence>
<protein>
    <submittedName>
        <fullName evidence="4">DnaJ domain-containing protein</fullName>
    </submittedName>
</protein>
<dbReference type="Pfam" id="PF00226">
    <property type="entry name" value="DnaJ"/>
    <property type="match status" value="1"/>
</dbReference>
<dbReference type="InterPro" id="IPR036869">
    <property type="entry name" value="J_dom_sf"/>
</dbReference>
<reference evidence="4 5" key="1">
    <citation type="submission" date="2019-09" db="EMBL/GenBank/DDBJ databases">
        <title>Phylogeny of genus Pseudoclavibacter and closely related genus.</title>
        <authorList>
            <person name="Li Y."/>
        </authorList>
    </citation>
    <scope>NUCLEOTIDE SEQUENCE [LARGE SCALE GENOMIC DNA]</scope>
    <source>
        <strain evidence="4 5">THG-MD12</strain>
    </source>
</reference>
<evidence type="ECO:0000313" key="4">
    <source>
        <dbReference type="EMBL" id="KAB1637784.1"/>
    </source>
</evidence>
<dbReference type="SUPFAM" id="SSF46565">
    <property type="entry name" value="Chaperone J-domain"/>
    <property type="match status" value="1"/>
</dbReference>
<keyword evidence="2" id="KW-0472">Membrane</keyword>
<feature type="transmembrane region" description="Helical" evidence="2">
    <location>
        <begin position="281"/>
        <end position="302"/>
    </location>
</feature>
<proteinExistence type="predicted"/>
<feature type="transmembrane region" description="Helical" evidence="2">
    <location>
        <begin position="177"/>
        <end position="196"/>
    </location>
</feature>
<dbReference type="RefSeq" id="WP_151423940.1">
    <property type="nucleotide sequence ID" value="NZ_CANKVH010000013.1"/>
</dbReference>
<keyword evidence="2" id="KW-1133">Transmembrane helix</keyword>
<organism evidence="4 5">
    <name type="scientific">Pseudoclavibacter terrae</name>
    <dbReference type="NCBI Taxonomy" id="1530195"/>
    <lineage>
        <taxon>Bacteria</taxon>
        <taxon>Bacillati</taxon>
        <taxon>Actinomycetota</taxon>
        <taxon>Actinomycetes</taxon>
        <taxon>Micrococcales</taxon>
        <taxon>Microbacteriaceae</taxon>
        <taxon>Pseudoclavibacter</taxon>
    </lineage>
</organism>
<feature type="compositionally biased region" description="Low complexity" evidence="1">
    <location>
        <begin position="83"/>
        <end position="95"/>
    </location>
</feature>
<evidence type="ECO:0000256" key="1">
    <source>
        <dbReference type="SAM" id="MobiDB-lite"/>
    </source>
</evidence>
<evidence type="ECO:0000259" key="3">
    <source>
        <dbReference type="PROSITE" id="PS50076"/>
    </source>
</evidence>
<keyword evidence="2" id="KW-0812">Transmembrane</keyword>
<dbReference type="Gene3D" id="1.10.287.110">
    <property type="entry name" value="DnaJ domain"/>
    <property type="match status" value="1"/>
</dbReference>